<evidence type="ECO:0000256" key="11">
    <source>
        <dbReference type="ARBA" id="ARBA00022840"/>
    </source>
</evidence>
<dbReference type="InterPro" id="IPR006083">
    <property type="entry name" value="PRK/URK"/>
</dbReference>
<name>A0ABQ3VZ01_9LACO</name>
<comment type="subcellular location">
    <subcellularLocation>
        <location evidence="1 16 17">Cytoplasm</location>
    </subcellularLocation>
</comment>
<dbReference type="InterPro" id="IPR027417">
    <property type="entry name" value="P-loop_NTPase"/>
</dbReference>
<dbReference type="CDD" id="cd02023">
    <property type="entry name" value="UMPK"/>
    <property type="match status" value="1"/>
</dbReference>
<dbReference type="Gene3D" id="3.40.50.300">
    <property type="entry name" value="P-loop containing nucleotide triphosphate hydrolases"/>
    <property type="match status" value="1"/>
</dbReference>
<evidence type="ECO:0000256" key="16">
    <source>
        <dbReference type="HAMAP-Rule" id="MF_00551"/>
    </source>
</evidence>
<dbReference type="InterPro" id="IPR000764">
    <property type="entry name" value="Uridine_kinase-like"/>
</dbReference>
<dbReference type="NCBIfam" id="NF004018">
    <property type="entry name" value="PRK05480.1"/>
    <property type="match status" value="1"/>
</dbReference>
<reference evidence="19 20" key="1">
    <citation type="journal article" date="2021" name="Int. J. Syst. Evol. Microbiol.">
        <title>Lentilactobacillus fungorum sp. nov., isolated from spent mushroom substrates.</title>
        <authorList>
            <person name="Tohno M."/>
            <person name="Tanizawa Y."/>
            <person name="Kojima Y."/>
            <person name="Sakamoto M."/>
            <person name="Ohkuma M."/>
            <person name="Kobayashi H."/>
        </authorList>
    </citation>
    <scope>NUCLEOTIDE SEQUENCE [LARGE SCALE GENOMIC DNA]</scope>
    <source>
        <strain evidence="19 20">YK48G</strain>
    </source>
</reference>
<evidence type="ECO:0000313" key="20">
    <source>
        <dbReference type="Proteomes" id="UP000604765"/>
    </source>
</evidence>
<evidence type="ECO:0000256" key="3">
    <source>
        <dbReference type="ARBA" id="ARBA00004784"/>
    </source>
</evidence>
<keyword evidence="11 16" id="KW-0067">ATP-binding</keyword>
<keyword evidence="7 16" id="KW-0963">Cytoplasm</keyword>
<comment type="pathway">
    <text evidence="3 16 17">Pyrimidine metabolism; CTP biosynthesis via salvage pathway; CTP from cytidine: step 1/3.</text>
</comment>
<dbReference type="SUPFAM" id="SSF52540">
    <property type="entry name" value="P-loop containing nucleoside triphosphate hydrolases"/>
    <property type="match status" value="1"/>
</dbReference>
<dbReference type="NCBIfam" id="TIGR00235">
    <property type="entry name" value="udk"/>
    <property type="match status" value="1"/>
</dbReference>
<evidence type="ECO:0000256" key="7">
    <source>
        <dbReference type="ARBA" id="ARBA00022490"/>
    </source>
</evidence>
<evidence type="ECO:0000256" key="17">
    <source>
        <dbReference type="RuleBase" id="RU003825"/>
    </source>
</evidence>
<evidence type="ECO:0000256" key="8">
    <source>
        <dbReference type="ARBA" id="ARBA00022679"/>
    </source>
</evidence>
<evidence type="ECO:0000259" key="18">
    <source>
        <dbReference type="Pfam" id="PF00485"/>
    </source>
</evidence>
<feature type="domain" description="Phosphoribulokinase/uridine kinase" evidence="18">
    <location>
        <begin position="13"/>
        <end position="199"/>
    </location>
</feature>
<dbReference type="Proteomes" id="UP000604765">
    <property type="component" value="Unassembled WGS sequence"/>
</dbReference>
<evidence type="ECO:0000256" key="12">
    <source>
        <dbReference type="ARBA" id="ARBA00030641"/>
    </source>
</evidence>
<dbReference type="HAMAP" id="MF_00551">
    <property type="entry name" value="Uridine_kinase"/>
    <property type="match status" value="1"/>
</dbReference>
<comment type="catalytic activity">
    <reaction evidence="14 17">
        <text>cytidine + ATP = CMP + ADP + H(+)</text>
        <dbReference type="Rhea" id="RHEA:24674"/>
        <dbReference type="ChEBI" id="CHEBI:15378"/>
        <dbReference type="ChEBI" id="CHEBI:17562"/>
        <dbReference type="ChEBI" id="CHEBI:30616"/>
        <dbReference type="ChEBI" id="CHEBI:60377"/>
        <dbReference type="ChEBI" id="CHEBI:456216"/>
        <dbReference type="EC" id="2.7.1.48"/>
    </reaction>
</comment>
<evidence type="ECO:0000256" key="13">
    <source>
        <dbReference type="ARBA" id="ARBA00031452"/>
    </source>
</evidence>
<evidence type="ECO:0000256" key="5">
    <source>
        <dbReference type="ARBA" id="ARBA00012137"/>
    </source>
</evidence>
<accession>A0ABQ3VZ01</accession>
<dbReference type="PRINTS" id="PR00988">
    <property type="entry name" value="URIDINKINASE"/>
</dbReference>
<keyword evidence="10 16" id="KW-0418">Kinase</keyword>
<keyword evidence="8 16" id="KW-0808">Transferase</keyword>
<evidence type="ECO:0000256" key="14">
    <source>
        <dbReference type="ARBA" id="ARBA00047436"/>
    </source>
</evidence>
<dbReference type="RefSeq" id="WP_203628947.1">
    <property type="nucleotide sequence ID" value="NZ_BNJR01000004.1"/>
</dbReference>
<evidence type="ECO:0000256" key="15">
    <source>
        <dbReference type="ARBA" id="ARBA00048909"/>
    </source>
</evidence>
<feature type="binding site" evidence="16">
    <location>
        <begin position="18"/>
        <end position="25"/>
    </location>
    <ligand>
        <name>ATP</name>
        <dbReference type="ChEBI" id="CHEBI:30616"/>
    </ligand>
</feature>
<evidence type="ECO:0000256" key="10">
    <source>
        <dbReference type="ARBA" id="ARBA00022777"/>
    </source>
</evidence>
<protein>
    <recommendedName>
        <fullName evidence="6 16">Uridine kinase</fullName>
        <ecNumber evidence="5 16">2.7.1.48</ecNumber>
    </recommendedName>
    <alternativeName>
        <fullName evidence="12 16">Cytidine monophosphokinase</fullName>
    </alternativeName>
    <alternativeName>
        <fullName evidence="13 16">Uridine monophosphokinase</fullName>
    </alternativeName>
</protein>
<evidence type="ECO:0000256" key="2">
    <source>
        <dbReference type="ARBA" id="ARBA00004690"/>
    </source>
</evidence>
<sequence length="227" mass="26456">MSTTATPKKRPVVIGVTGGSGSGKTTVSRKIFDELSNYSIMILQQDSYYNDQSEMTMAERKRVNYDHPNTFDYDLLVQQLTQLLRYQPIEKPVYDYNQFTRSTQTIHQDPREVIILEGILILDDKRLRDLMDIKVFVDTDDDIRLIRRIERDTKERGRSLDSVINQYLTTVKPMYHQFVEPTKRYADLIVPEGGENQVAIDLLTTKMRSILMKRGNKKIHDNFDSTI</sequence>
<evidence type="ECO:0000313" key="19">
    <source>
        <dbReference type="EMBL" id="GHP12894.1"/>
    </source>
</evidence>
<comment type="pathway">
    <text evidence="2 16 17">Pyrimidine metabolism; UMP biosynthesis via salvage pathway; UMP from uridine: step 1/1.</text>
</comment>
<dbReference type="InterPro" id="IPR026008">
    <property type="entry name" value="Uridine_kinase"/>
</dbReference>
<proteinExistence type="inferred from homology"/>
<dbReference type="GO" id="GO:0016301">
    <property type="term" value="F:kinase activity"/>
    <property type="evidence" value="ECO:0007669"/>
    <property type="project" value="UniProtKB-KW"/>
</dbReference>
<keyword evidence="9 16" id="KW-0547">Nucleotide-binding</keyword>
<comment type="caution">
    <text evidence="19">The sequence shown here is derived from an EMBL/GenBank/DDBJ whole genome shotgun (WGS) entry which is preliminary data.</text>
</comment>
<evidence type="ECO:0000256" key="1">
    <source>
        <dbReference type="ARBA" id="ARBA00004496"/>
    </source>
</evidence>
<dbReference type="EMBL" id="BNJR01000004">
    <property type="protein sequence ID" value="GHP12894.1"/>
    <property type="molecule type" value="Genomic_DNA"/>
</dbReference>
<organism evidence="19 20">
    <name type="scientific">Lentilactobacillus fungorum</name>
    <dbReference type="NCBI Taxonomy" id="2201250"/>
    <lineage>
        <taxon>Bacteria</taxon>
        <taxon>Bacillati</taxon>
        <taxon>Bacillota</taxon>
        <taxon>Bacilli</taxon>
        <taxon>Lactobacillales</taxon>
        <taxon>Lactobacillaceae</taxon>
        <taxon>Lentilactobacillus</taxon>
    </lineage>
</organism>
<dbReference type="Pfam" id="PF00485">
    <property type="entry name" value="PRK"/>
    <property type="match status" value="1"/>
</dbReference>
<evidence type="ECO:0000256" key="9">
    <source>
        <dbReference type="ARBA" id="ARBA00022741"/>
    </source>
</evidence>
<dbReference type="PANTHER" id="PTHR10285">
    <property type="entry name" value="URIDINE KINASE"/>
    <property type="match status" value="1"/>
</dbReference>
<gene>
    <name evidence="16 19" type="primary">udk</name>
    <name evidence="19" type="ORF">YK48G_03190</name>
</gene>
<comment type="similarity">
    <text evidence="4 16 17">Belongs to the uridine kinase family.</text>
</comment>
<keyword evidence="20" id="KW-1185">Reference proteome</keyword>
<evidence type="ECO:0000256" key="6">
    <source>
        <dbReference type="ARBA" id="ARBA00021478"/>
    </source>
</evidence>
<dbReference type="EC" id="2.7.1.48" evidence="5 16"/>
<evidence type="ECO:0000256" key="4">
    <source>
        <dbReference type="ARBA" id="ARBA00005408"/>
    </source>
</evidence>
<comment type="catalytic activity">
    <reaction evidence="15 16 17">
        <text>uridine + ATP = UMP + ADP + H(+)</text>
        <dbReference type="Rhea" id="RHEA:16825"/>
        <dbReference type="ChEBI" id="CHEBI:15378"/>
        <dbReference type="ChEBI" id="CHEBI:16704"/>
        <dbReference type="ChEBI" id="CHEBI:30616"/>
        <dbReference type="ChEBI" id="CHEBI:57865"/>
        <dbReference type="ChEBI" id="CHEBI:456216"/>
        <dbReference type="EC" id="2.7.1.48"/>
    </reaction>
</comment>